<evidence type="ECO:0000313" key="2">
    <source>
        <dbReference type="Proteomes" id="UP000649955"/>
    </source>
</evidence>
<name>A0ABQ3KSI9_9PSEU</name>
<sequence>MEVREEVAVLPDAATTDTRWRFRVSDGIPRPPVAWACWSSLQSGHIAPCLDVSAGCGAAALARARNECRGVRIQQKVGLIRSYLAA</sequence>
<gene>
    <name evidence="1" type="ORF">GCM10017567_56890</name>
</gene>
<accession>A0ABQ3KSI9</accession>
<organism evidence="1 2">
    <name type="scientific">Amycolatopsis bullii</name>
    <dbReference type="NCBI Taxonomy" id="941987"/>
    <lineage>
        <taxon>Bacteria</taxon>
        <taxon>Bacillati</taxon>
        <taxon>Actinomycetota</taxon>
        <taxon>Actinomycetes</taxon>
        <taxon>Pseudonocardiales</taxon>
        <taxon>Pseudonocardiaceae</taxon>
        <taxon>Amycolatopsis</taxon>
    </lineage>
</organism>
<reference evidence="2" key="1">
    <citation type="journal article" date="2019" name="Int. J. Syst. Evol. Microbiol.">
        <title>The Global Catalogue of Microorganisms (GCM) 10K type strain sequencing project: providing services to taxonomists for standard genome sequencing and annotation.</title>
        <authorList>
            <consortium name="The Broad Institute Genomics Platform"/>
            <consortium name="The Broad Institute Genome Sequencing Center for Infectious Disease"/>
            <person name="Wu L."/>
            <person name="Ma J."/>
        </authorList>
    </citation>
    <scope>NUCLEOTIDE SEQUENCE [LARGE SCALE GENOMIC DNA]</scope>
    <source>
        <strain evidence="2">CGMCC 4.7680</strain>
    </source>
</reference>
<protein>
    <submittedName>
        <fullName evidence="1">Uncharacterized protein</fullName>
    </submittedName>
</protein>
<proteinExistence type="predicted"/>
<comment type="caution">
    <text evidence="1">The sequence shown here is derived from an EMBL/GenBank/DDBJ whole genome shotgun (WGS) entry which is preliminary data.</text>
</comment>
<dbReference type="Proteomes" id="UP000649955">
    <property type="component" value="Unassembled WGS sequence"/>
</dbReference>
<evidence type="ECO:0000313" key="1">
    <source>
        <dbReference type="EMBL" id="GHG29787.1"/>
    </source>
</evidence>
<keyword evidence="2" id="KW-1185">Reference proteome</keyword>
<dbReference type="EMBL" id="BNAW01000030">
    <property type="protein sequence ID" value="GHG29787.1"/>
    <property type="molecule type" value="Genomic_DNA"/>
</dbReference>